<evidence type="ECO:0000313" key="3">
    <source>
        <dbReference type="EMBL" id="CAK8687678.1"/>
    </source>
</evidence>
<dbReference type="EMBL" id="CAWYQH010000105">
    <property type="protein sequence ID" value="CAK8687678.1"/>
    <property type="molecule type" value="Genomic_DNA"/>
</dbReference>
<name>A0ABP0G9T5_CLALP</name>
<dbReference type="Pfam" id="PF05217">
    <property type="entry name" value="SAXO1-2"/>
    <property type="match status" value="1"/>
</dbReference>
<comment type="caution">
    <text evidence="3">The sequence shown here is derived from an EMBL/GenBank/DDBJ whole genome shotgun (WGS) entry which is preliminary data.</text>
</comment>
<evidence type="ECO:0000256" key="1">
    <source>
        <dbReference type="ARBA" id="ARBA00008738"/>
    </source>
</evidence>
<proteinExistence type="inferred from homology"/>
<evidence type="ECO:0008006" key="5">
    <source>
        <dbReference type="Google" id="ProtNLM"/>
    </source>
</evidence>
<dbReference type="PANTHER" id="PTHR31516:SF17">
    <property type="entry name" value="STABILIZER OF AXONEMAL MICROTUBULES 2"/>
    <property type="match status" value="1"/>
</dbReference>
<keyword evidence="4" id="KW-1185">Reference proteome</keyword>
<dbReference type="InterPro" id="IPR033336">
    <property type="entry name" value="SAXO1/2"/>
</dbReference>
<comment type="similarity">
    <text evidence="1">Belongs to the FAM154 family.</text>
</comment>
<dbReference type="Proteomes" id="UP001642483">
    <property type="component" value="Unassembled WGS sequence"/>
</dbReference>
<evidence type="ECO:0000313" key="4">
    <source>
        <dbReference type="Proteomes" id="UP001642483"/>
    </source>
</evidence>
<gene>
    <name evidence="3" type="ORF">CVLEPA_LOCUS19741</name>
</gene>
<evidence type="ECO:0000256" key="2">
    <source>
        <dbReference type="SAM" id="MobiDB-lite"/>
    </source>
</evidence>
<feature type="region of interest" description="Disordered" evidence="2">
    <location>
        <begin position="84"/>
        <end position="140"/>
    </location>
</feature>
<accession>A0ABP0G9T5</accession>
<sequence>MHYRNDYITHPLSKHEPPPKAFYVPPSTSMQGASTYTQDYPGHGVCLREFYGQKEVRRLPIEKFDANPTYLSDYKKWALPPRIQHRPNNKYEKPSVSMEQSSTSQRDYRYQFAPPRESAQPSVKAMQSNEPLQSHTEHSTSFIPHEIKCRSVTEKEKYVMPEVPMALITTFQTDYTGAKSLPAETMRPVQTSMVSNCPLASSSEFRDNFVAWPTVSRKPNAALTYEKPKGNIDFQTTQRLNFSSPNINLKPTTAKQSFTYRPPDVPLDCATQYNNSFKKWNLESTSPRMRQKLQDGTTLGGKFEGQSTMKEHFVHHQNLKHVQSCKPTDKGFSSHSPLDDDTIYKVSYVPQSMKEVERYPTPDWLKQREIVQPH</sequence>
<protein>
    <recommendedName>
        <fullName evidence="5">Stabilizer of axonemal microtubules 2</fullName>
    </recommendedName>
</protein>
<dbReference type="PANTHER" id="PTHR31516">
    <property type="entry name" value="STABILIZER OF AXONEMAL MICROTUBULES 2"/>
    <property type="match status" value="1"/>
</dbReference>
<reference evidence="3 4" key="1">
    <citation type="submission" date="2024-02" db="EMBL/GenBank/DDBJ databases">
        <authorList>
            <person name="Daric V."/>
            <person name="Darras S."/>
        </authorList>
    </citation>
    <scope>NUCLEOTIDE SEQUENCE [LARGE SCALE GENOMIC DNA]</scope>
</reference>
<feature type="compositionally biased region" description="Polar residues" evidence="2">
    <location>
        <begin position="119"/>
        <end position="140"/>
    </location>
</feature>
<organism evidence="3 4">
    <name type="scientific">Clavelina lepadiformis</name>
    <name type="common">Light-bulb sea squirt</name>
    <name type="synonym">Ascidia lepadiformis</name>
    <dbReference type="NCBI Taxonomy" id="159417"/>
    <lineage>
        <taxon>Eukaryota</taxon>
        <taxon>Metazoa</taxon>
        <taxon>Chordata</taxon>
        <taxon>Tunicata</taxon>
        <taxon>Ascidiacea</taxon>
        <taxon>Aplousobranchia</taxon>
        <taxon>Clavelinidae</taxon>
        <taxon>Clavelina</taxon>
    </lineage>
</organism>